<sequence length="113" mass="12361">MDWRPRDIFAKKSVHNATAVVMALGRSTNDVLHLIVIPSNKSIGQPNHGDCAHMDLVPTSSTESLCSKITGKEGYVSQEKSSSSGAGKDTNKCHNGNRSWEGDKEKLEKRNHT</sequence>
<keyword evidence="6" id="KW-1185">Reference proteome</keyword>
<comment type="similarity">
    <text evidence="1">Belongs to the IlvD/Edd family.</text>
</comment>
<dbReference type="Pfam" id="PF00920">
    <property type="entry name" value="ILVD_EDD_N"/>
    <property type="match status" value="1"/>
</dbReference>
<evidence type="ECO:0000256" key="2">
    <source>
        <dbReference type="ARBA" id="ARBA00023239"/>
    </source>
</evidence>
<dbReference type="GO" id="GO:0016829">
    <property type="term" value="F:lyase activity"/>
    <property type="evidence" value="ECO:0007669"/>
    <property type="project" value="UniProtKB-KW"/>
</dbReference>
<dbReference type="Proteomes" id="UP000316621">
    <property type="component" value="Chromosome 7"/>
</dbReference>
<dbReference type="SUPFAM" id="SSF143975">
    <property type="entry name" value="IlvD/EDD N-terminal domain-like"/>
    <property type="match status" value="1"/>
</dbReference>
<accession>A0A4Y7KIJ8</accession>
<dbReference type="InterPro" id="IPR000581">
    <property type="entry name" value="ILV_EDD_N"/>
</dbReference>
<dbReference type="STRING" id="3469.A0A4Y7KIJ8"/>
<reference evidence="5 6" key="1">
    <citation type="journal article" date="2018" name="Science">
        <title>The opium poppy genome and morphinan production.</title>
        <authorList>
            <person name="Guo L."/>
            <person name="Winzer T."/>
            <person name="Yang X."/>
            <person name="Li Y."/>
            <person name="Ning Z."/>
            <person name="He Z."/>
            <person name="Teodor R."/>
            <person name="Lu Y."/>
            <person name="Bowser T.A."/>
            <person name="Graham I.A."/>
            <person name="Ye K."/>
        </authorList>
    </citation>
    <scope>NUCLEOTIDE SEQUENCE [LARGE SCALE GENOMIC DNA]</scope>
    <source>
        <strain evidence="6">cv. HN1</strain>
        <tissue evidence="5">Leaves</tissue>
    </source>
</reference>
<evidence type="ECO:0000313" key="5">
    <source>
        <dbReference type="EMBL" id="RZC72202.1"/>
    </source>
</evidence>
<proteinExistence type="inferred from homology"/>
<keyword evidence="2" id="KW-0456">Lyase</keyword>
<gene>
    <name evidence="5" type="ORF">C5167_035386</name>
</gene>
<evidence type="ECO:0000256" key="1">
    <source>
        <dbReference type="ARBA" id="ARBA00006486"/>
    </source>
</evidence>
<evidence type="ECO:0000313" key="6">
    <source>
        <dbReference type="Proteomes" id="UP000316621"/>
    </source>
</evidence>
<evidence type="ECO:0000256" key="3">
    <source>
        <dbReference type="SAM" id="MobiDB-lite"/>
    </source>
</evidence>
<organism evidence="5 6">
    <name type="scientific">Papaver somniferum</name>
    <name type="common">Opium poppy</name>
    <dbReference type="NCBI Taxonomy" id="3469"/>
    <lineage>
        <taxon>Eukaryota</taxon>
        <taxon>Viridiplantae</taxon>
        <taxon>Streptophyta</taxon>
        <taxon>Embryophyta</taxon>
        <taxon>Tracheophyta</taxon>
        <taxon>Spermatophyta</taxon>
        <taxon>Magnoliopsida</taxon>
        <taxon>Ranunculales</taxon>
        <taxon>Papaveraceae</taxon>
        <taxon>Papaveroideae</taxon>
        <taxon>Papaver</taxon>
    </lineage>
</organism>
<dbReference type="AlphaFoldDB" id="A0A4Y7KIJ8"/>
<dbReference type="Gramene" id="RZC72202">
    <property type="protein sequence ID" value="RZC72202"/>
    <property type="gene ID" value="C5167_035386"/>
</dbReference>
<feature type="region of interest" description="Disordered" evidence="3">
    <location>
        <begin position="73"/>
        <end position="113"/>
    </location>
</feature>
<protein>
    <recommendedName>
        <fullName evidence="4">Dihydroxy-acid/6-phosphogluconate dehydratase N-terminal domain-containing protein</fullName>
    </recommendedName>
</protein>
<feature type="compositionally biased region" description="Basic and acidic residues" evidence="3">
    <location>
        <begin position="100"/>
        <end position="113"/>
    </location>
</feature>
<feature type="domain" description="Dihydroxy-acid/6-phosphogluconate dehydratase N-terminal" evidence="4">
    <location>
        <begin position="3"/>
        <end position="39"/>
    </location>
</feature>
<dbReference type="InterPro" id="IPR037237">
    <property type="entry name" value="IlvD/EDD_N"/>
</dbReference>
<dbReference type="EMBL" id="CM010721">
    <property type="protein sequence ID" value="RZC72202.1"/>
    <property type="molecule type" value="Genomic_DNA"/>
</dbReference>
<name>A0A4Y7KIJ8_PAPSO</name>
<evidence type="ECO:0000259" key="4">
    <source>
        <dbReference type="Pfam" id="PF00920"/>
    </source>
</evidence>